<sequence length="61" mass="6667">MCDFDLGPLHVIRILGTSVLCVSVRKQVSQPYPAPRHASLLPLPQRSSAPPPRHNPVAPFT</sequence>
<dbReference type="EMBL" id="VSRR010130490">
    <property type="protein sequence ID" value="MPD02228.1"/>
    <property type="molecule type" value="Genomic_DNA"/>
</dbReference>
<evidence type="ECO:0000256" key="1">
    <source>
        <dbReference type="SAM" id="MobiDB-lite"/>
    </source>
</evidence>
<name>A0A5B7KAH1_PORTR</name>
<dbReference type="AlphaFoldDB" id="A0A5B7KAH1"/>
<gene>
    <name evidence="2" type="ORF">E2C01_097797</name>
</gene>
<evidence type="ECO:0000313" key="2">
    <source>
        <dbReference type="EMBL" id="MPD02228.1"/>
    </source>
</evidence>
<evidence type="ECO:0000313" key="3">
    <source>
        <dbReference type="Proteomes" id="UP000324222"/>
    </source>
</evidence>
<reference evidence="2 3" key="1">
    <citation type="submission" date="2019-05" db="EMBL/GenBank/DDBJ databases">
        <title>Another draft genome of Portunus trituberculatus and its Hox gene families provides insights of decapod evolution.</title>
        <authorList>
            <person name="Jeong J.-H."/>
            <person name="Song I."/>
            <person name="Kim S."/>
            <person name="Choi T."/>
            <person name="Kim D."/>
            <person name="Ryu S."/>
            <person name="Kim W."/>
        </authorList>
    </citation>
    <scope>NUCLEOTIDE SEQUENCE [LARGE SCALE GENOMIC DNA]</scope>
    <source>
        <tissue evidence="2">Muscle</tissue>
    </source>
</reference>
<organism evidence="2 3">
    <name type="scientific">Portunus trituberculatus</name>
    <name type="common">Swimming crab</name>
    <name type="synonym">Neptunus trituberculatus</name>
    <dbReference type="NCBI Taxonomy" id="210409"/>
    <lineage>
        <taxon>Eukaryota</taxon>
        <taxon>Metazoa</taxon>
        <taxon>Ecdysozoa</taxon>
        <taxon>Arthropoda</taxon>
        <taxon>Crustacea</taxon>
        <taxon>Multicrustacea</taxon>
        <taxon>Malacostraca</taxon>
        <taxon>Eumalacostraca</taxon>
        <taxon>Eucarida</taxon>
        <taxon>Decapoda</taxon>
        <taxon>Pleocyemata</taxon>
        <taxon>Brachyura</taxon>
        <taxon>Eubrachyura</taxon>
        <taxon>Portunoidea</taxon>
        <taxon>Portunidae</taxon>
        <taxon>Portuninae</taxon>
        <taxon>Portunus</taxon>
    </lineage>
</organism>
<proteinExistence type="predicted"/>
<protein>
    <submittedName>
        <fullName evidence="2">Uncharacterized protein</fullName>
    </submittedName>
</protein>
<dbReference type="Proteomes" id="UP000324222">
    <property type="component" value="Unassembled WGS sequence"/>
</dbReference>
<comment type="caution">
    <text evidence="2">The sequence shown here is derived from an EMBL/GenBank/DDBJ whole genome shotgun (WGS) entry which is preliminary data.</text>
</comment>
<keyword evidence="3" id="KW-1185">Reference proteome</keyword>
<accession>A0A5B7KAH1</accession>
<feature type="region of interest" description="Disordered" evidence="1">
    <location>
        <begin position="33"/>
        <end position="61"/>
    </location>
</feature>